<sequence length="218" mass="25669">MKFISNYWQYLTVFVVIILSLYMVFWGYQRLDGLQMILMFSIIALAIHQFEEFVYPGGAPIVVNKASFREEVDFSHYPGNTLSTFVVNMSVYVLYICALIFPQLIWLGLATMIFNLMQFFGHGYSINRALGTWYNPGLVSSVVFFLPISIYYVYYVHHFHLVNFVTWILAILVYFIAVFLTITLPFEKLKSRKSQYVISDWQHERYNKVLEFAKFKKG</sequence>
<protein>
    <submittedName>
        <fullName evidence="1">HXXEE domain-containing protein</fullName>
    </submittedName>
</protein>
<dbReference type="EMBL" id="QXRZ01000003">
    <property type="protein sequence ID" value="RIL43335.1"/>
    <property type="molecule type" value="Genomic_DNA"/>
</dbReference>
<evidence type="ECO:0000313" key="2">
    <source>
        <dbReference type="Proteomes" id="UP000283576"/>
    </source>
</evidence>
<accession>A0A2T4SXA9</accession>
<dbReference type="InterPro" id="IPR025671">
    <property type="entry name" value="HXXEE"/>
</dbReference>
<organism evidence="1 2">
    <name type="scientific">Staphylococcus gallinarum</name>
    <dbReference type="NCBI Taxonomy" id="1293"/>
    <lineage>
        <taxon>Bacteria</taxon>
        <taxon>Bacillati</taxon>
        <taxon>Bacillota</taxon>
        <taxon>Bacilli</taxon>
        <taxon>Bacillales</taxon>
        <taxon>Staphylococcaceae</taxon>
        <taxon>Staphylococcus</taxon>
    </lineage>
</organism>
<dbReference type="AlphaFoldDB" id="A0A2T4SXA9"/>
<name>A0A2T4SXA9_STAGA</name>
<gene>
    <name evidence="1" type="ORF">BUZ01_06890</name>
</gene>
<dbReference type="Proteomes" id="UP000283576">
    <property type="component" value="Unassembled WGS sequence"/>
</dbReference>
<reference evidence="1 2" key="1">
    <citation type="journal article" date="2016" name="Front. Microbiol.">
        <title>Comprehensive Phylogenetic Analysis of Bovine Non-aureus Staphylococci Species Based on Whole-Genome Sequencing.</title>
        <authorList>
            <person name="Naushad S."/>
            <person name="Barkema H.W."/>
            <person name="Luby C."/>
            <person name="Condas L.A."/>
            <person name="Nobrega D.B."/>
            <person name="Carson D.A."/>
            <person name="De Buck J."/>
        </authorList>
    </citation>
    <scope>NUCLEOTIDE SEQUENCE [LARGE SCALE GENOMIC DNA]</scope>
    <source>
        <strain evidence="1 2">SNUC 1388</strain>
    </source>
</reference>
<dbReference type="Pfam" id="PF13787">
    <property type="entry name" value="HXXEE"/>
    <property type="match status" value="1"/>
</dbReference>
<comment type="caution">
    <text evidence="1">The sequence shown here is derived from an EMBL/GenBank/DDBJ whole genome shotgun (WGS) entry which is preliminary data.</text>
</comment>
<proteinExistence type="predicted"/>
<dbReference type="RefSeq" id="WP_107513220.1">
    <property type="nucleotide sequence ID" value="NZ_JAHNUU010000002.1"/>
</dbReference>
<evidence type="ECO:0000313" key="1">
    <source>
        <dbReference type="EMBL" id="RIL43335.1"/>
    </source>
</evidence>